<proteinExistence type="predicted"/>
<feature type="domain" description="DUF7703" evidence="3">
    <location>
        <begin position="210"/>
        <end position="275"/>
    </location>
</feature>
<feature type="transmembrane region" description="Helical" evidence="2">
    <location>
        <begin position="152"/>
        <end position="170"/>
    </location>
</feature>
<keyword evidence="2" id="KW-1133">Transmembrane helix</keyword>
<feature type="transmembrane region" description="Helical" evidence="2">
    <location>
        <begin position="12"/>
        <end position="35"/>
    </location>
</feature>
<evidence type="ECO:0000256" key="1">
    <source>
        <dbReference type="SAM" id="MobiDB-lite"/>
    </source>
</evidence>
<feature type="region of interest" description="Disordered" evidence="1">
    <location>
        <begin position="281"/>
        <end position="325"/>
    </location>
</feature>
<dbReference type="Proteomes" id="UP001287356">
    <property type="component" value="Unassembled WGS sequence"/>
</dbReference>
<feature type="compositionally biased region" description="Low complexity" evidence="1">
    <location>
        <begin position="293"/>
        <end position="312"/>
    </location>
</feature>
<dbReference type="InterPro" id="IPR056120">
    <property type="entry name" value="DUF7703"/>
</dbReference>
<comment type="caution">
    <text evidence="4">The sequence shown here is derived from an EMBL/GenBank/DDBJ whole genome shotgun (WGS) entry which is preliminary data.</text>
</comment>
<feature type="compositionally biased region" description="Gly residues" evidence="1">
    <location>
        <begin position="281"/>
        <end position="292"/>
    </location>
</feature>
<organism evidence="4 5">
    <name type="scientific">Lasiosphaeria ovina</name>
    <dbReference type="NCBI Taxonomy" id="92902"/>
    <lineage>
        <taxon>Eukaryota</taxon>
        <taxon>Fungi</taxon>
        <taxon>Dikarya</taxon>
        <taxon>Ascomycota</taxon>
        <taxon>Pezizomycotina</taxon>
        <taxon>Sordariomycetes</taxon>
        <taxon>Sordariomycetidae</taxon>
        <taxon>Sordariales</taxon>
        <taxon>Lasiosphaeriaceae</taxon>
        <taxon>Lasiosphaeria</taxon>
    </lineage>
</organism>
<feature type="transmembrane region" description="Helical" evidence="2">
    <location>
        <begin position="76"/>
        <end position="95"/>
    </location>
</feature>
<feature type="transmembrane region" description="Helical" evidence="2">
    <location>
        <begin position="42"/>
        <end position="64"/>
    </location>
</feature>
<keyword evidence="5" id="KW-1185">Reference proteome</keyword>
<dbReference type="PANTHER" id="PTHR37013">
    <property type="entry name" value="INTEGRAL MEMBRANE PROTEIN (AFU_ORTHOLOGUE AFUA_1G05950)-RELATED"/>
    <property type="match status" value="1"/>
</dbReference>
<feature type="compositionally biased region" description="Polar residues" evidence="1">
    <location>
        <begin position="341"/>
        <end position="361"/>
    </location>
</feature>
<keyword evidence="2" id="KW-0812">Transmembrane</keyword>
<accession>A0AAE0K463</accession>
<feature type="domain" description="DUF7703" evidence="3">
    <location>
        <begin position="11"/>
        <end position="180"/>
    </location>
</feature>
<keyword evidence="2" id="KW-0472">Membrane</keyword>
<dbReference type="PANTHER" id="PTHR37013:SF4">
    <property type="entry name" value="INTEGRAL MEMBRANE PROTEIN"/>
    <property type="match status" value="1"/>
</dbReference>
<feature type="region of interest" description="Disordered" evidence="1">
    <location>
        <begin position="186"/>
        <end position="207"/>
    </location>
</feature>
<protein>
    <recommendedName>
        <fullName evidence="3">DUF7703 domain-containing protein</fullName>
    </recommendedName>
</protein>
<evidence type="ECO:0000313" key="4">
    <source>
        <dbReference type="EMBL" id="KAK3369744.1"/>
    </source>
</evidence>
<reference evidence="4" key="2">
    <citation type="submission" date="2023-06" db="EMBL/GenBank/DDBJ databases">
        <authorList>
            <consortium name="Lawrence Berkeley National Laboratory"/>
            <person name="Haridas S."/>
            <person name="Hensen N."/>
            <person name="Bonometti L."/>
            <person name="Westerberg I."/>
            <person name="Brannstrom I.O."/>
            <person name="Guillou S."/>
            <person name="Cros-Aarteil S."/>
            <person name="Calhoun S."/>
            <person name="Kuo A."/>
            <person name="Mondo S."/>
            <person name="Pangilinan J."/>
            <person name="Riley R."/>
            <person name="Labutti K."/>
            <person name="Andreopoulos B."/>
            <person name="Lipzen A."/>
            <person name="Chen C."/>
            <person name="Yanf M."/>
            <person name="Daum C."/>
            <person name="Ng V."/>
            <person name="Clum A."/>
            <person name="Steindorff A."/>
            <person name="Ohm R."/>
            <person name="Martin F."/>
            <person name="Silar P."/>
            <person name="Natvig D."/>
            <person name="Lalanne C."/>
            <person name="Gautier V."/>
            <person name="Ament-Velasquez S.L."/>
            <person name="Kruys A."/>
            <person name="Hutchinson M.I."/>
            <person name="Powell A.J."/>
            <person name="Barry K."/>
            <person name="Miller A.N."/>
            <person name="Grigoriev I.V."/>
            <person name="Debuchy R."/>
            <person name="Gladieux P."/>
            <person name="Thoren M.H."/>
            <person name="Johannesson H."/>
        </authorList>
    </citation>
    <scope>NUCLEOTIDE SEQUENCE</scope>
    <source>
        <strain evidence="4">CBS 958.72</strain>
    </source>
</reference>
<evidence type="ECO:0000256" key="2">
    <source>
        <dbReference type="SAM" id="Phobius"/>
    </source>
</evidence>
<dbReference type="EMBL" id="JAULSN010000006">
    <property type="protein sequence ID" value="KAK3369744.1"/>
    <property type="molecule type" value="Genomic_DNA"/>
</dbReference>
<sequence length="378" mass="42347">MDDLKDDLRTSMIIAAFVGISWYIGAEINTSLFILFKRRRGLYFWSCALCSWGVVLQPLCIILADFGVWTDLKAAITFIYLTWLIMVVPQSWLLYSRLHLLLHHDRVLRWIKAVLLINSVVFSVPTIVIGILAQTTTTNPNLFHINLIWDRIQLTVFFVQETALSVLYIYHTRQYLRDSSLLSQPPSLTQQPRPQPHRSPSTPSSALSLRPVVETDEVLRHLVYTNVLVIALDVALLGVQYADLFYLQGAFKPCVYGIKLKVEFAILNRLVEMVRRRGGGGGGNMSYPGGGDQQLQQPSQQHRQPSASSSLRLSRDDHNSKSVASDHIGLRALDGGVTGGNVNAVRSQSQESQAPIWQGQSRADAEAWPRVYHVGIAS</sequence>
<name>A0AAE0K463_9PEZI</name>
<feature type="transmembrane region" description="Helical" evidence="2">
    <location>
        <begin position="107"/>
        <end position="132"/>
    </location>
</feature>
<dbReference type="Pfam" id="PF24802">
    <property type="entry name" value="DUF7703"/>
    <property type="match status" value="2"/>
</dbReference>
<dbReference type="AlphaFoldDB" id="A0AAE0K463"/>
<reference evidence="4" key="1">
    <citation type="journal article" date="2023" name="Mol. Phylogenet. Evol.">
        <title>Genome-scale phylogeny and comparative genomics of the fungal order Sordariales.</title>
        <authorList>
            <person name="Hensen N."/>
            <person name="Bonometti L."/>
            <person name="Westerberg I."/>
            <person name="Brannstrom I.O."/>
            <person name="Guillou S."/>
            <person name="Cros-Aarteil S."/>
            <person name="Calhoun S."/>
            <person name="Haridas S."/>
            <person name="Kuo A."/>
            <person name="Mondo S."/>
            <person name="Pangilinan J."/>
            <person name="Riley R."/>
            <person name="LaButti K."/>
            <person name="Andreopoulos B."/>
            <person name="Lipzen A."/>
            <person name="Chen C."/>
            <person name="Yan M."/>
            <person name="Daum C."/>
            <person name="Ng V."/>
            <person name="Clum A."/>
            <person name="Steindorff A."/>
            <person name="Ohm R.A."/>
            <person name="Martin F."/>
            <person name="Silar P."/>
            <person name="Natvig D.O."/>
            <person name="Lalanne C."/>
            <person name="Gautier V."/>
            <person name="Ament-Velasquez S.L."/>
            <person name="Kruys A."/>
            <person name="Hutchinson M.I."/>
            <person name="Powell A.J."/>
            <person name="Barry K."/>
            <person name="Miller A.N."/>
            <person name="Grigoriev I.V."/>
            <person name="Debuchy R."/>
            <person name="Gladieux P."/>
            <person name="Hiltunen Thoren M."/>
            <person name="Johannesson H."/>
        </authorList>
    </citation>
    <scope>NUCLEOTIDE SEQUENCE</scope>
    <source>
        <strain evidence="4">CBS 958.72</strain>
    </source>
</reference>
<evidence type="ECO:0000313" key="5">
    <source>
        <dbReference type="Proteomes" id="UP001287356"/>
    </source>
</evidence>
<gene>
    <name evidence="4" type="ORF">B0T24DRAFT_580833</name>
</gene>
<evidence type="ECO:0000259" key="3">
    <source>
        <dbReference type="Pfam" id="PF24802"/>
    </source>
</evidence>
<feature type="compositionally biased region" description="Low complexity" evidence="1">
    <location>
        <begin position="186"/>
        <end position="205"/>
    </location>
</feature>
<feature type="region of interest" description="Disordered" evidence="1">
    <location>
        <begin position="341"/>
        <end position="362"/>
    </location>
</feature>